<dbReference type="GO" id="GO:0003677">
    <property type="term" value="F:DNA binding"/>
    <property type="evidence" value="ECO:0007669"/>
    <property type="project" value="UniProtKB-KW"/>
</dbReference>
<organism evidence="17 18">
    <name type="scientific">Pelolinea submarina</name>
    <dbReference type="NCBI Taxonomy" id="913107"/>
    <lineage>
        <taxon>Bacteria</taxon>
        <taxon>Bacillati</taxon>
        <taxon>Chloroflexota</taxon>
        <taxon>Anaerolineae</taxon>
        <taxon>Anaerolineales</taxon>
        <taxon>Anaerolineaceae</taxon>
        <taxon>Pelolinea</taxon>
    </lineage>
</organism>
<dbReference type="HAMAP" id="MF_02206">
    <property type="entry name" value="DinG_exonucl"/>
    <property type="match status" value="1"/>
</dbReference>
<evidence type="ECO:0000259" key="16">
    <source>
        <dbReference type="PROSITE" id="PS51193"/>
    </source>
</evidence>
<dbReference type="SMART" id="SM00491">
    <property type="entry name" value="HELICc2"/>
    <property type="match status" value="1"/>
</dbReference>
<evidence type="ECO:0000256" key="5">
    <source>
        <dbReference type="ARBA" id="ARBA00022763"/>
    </source>
</evidence>
<dbReference type="GO" id="GO:0051539">
    <property type="term" value="F:4 iron, 4 sulfur cluster binding"/>
    <property type="evidence" value="ECO:0007669"/>
    <property type="project" value="UniProtKB-KW"/>
</dbReference>
<dbReference type="GO" id="GO:0006281">
    <property type="term" value="P:DNA repair"/>
    <property type="evidence" value="ECO:0007669"/>
    <property type="project" value="UniProtKB-KW"/>
</dbReference>
<dbReference type="GO" id="GO:0016818">
    <property type="term" value="F:hydrolase activity, acting on acid anhydrides, in phosphorus-containing anhydrides"/>
    <property type="evidence" value="ECO:0007669"/>
    <property type="project" value="InterPro"/>
</dbReference>
<evidence type="ECO:0000256" key="1">
    <source>
        <dbReference type="ARBA" id="ARBA00022485"/>
    </source>
</evidence>
<reference evidence="17 18" key="1">
    <citation type="submission" date="2018-08" db="EMBL/GenBank/DDBJ databases">
        <title>Genomic Encyclopedia of Type Strains, Phase IV (KMG-IV): sequencing the most valuable type-strain genomes for metagenomic binning, comparative biology and taxonomic classification.</title>
        <authorList>
            <person name="Goeker M."/>
        </authorList>
    </citation>
    <scope>NUCLEOTIDE SEQUENCE [LARGE SCALE GENOMIC DNA]</scope>
    <source>
        <strain evidence="17 18">DSM 23923</strain>
    </source>
</reference>
<comment type="caution">
    <text evidence="17">The sequence shown here is derived from an EMBL/GenBank/DDBJ whole genome shotgun (WGS) entry which is preliminary data.</text>
</comment>
<keyword evidence="12" id="KW-0238">DNA-binding</keyword>
<keyword evidence="13" id="KW-0234">DNA repair</keyword>
<keyword evidence="11" id="KW-0411">Iron-sulfur</keyword>
<dbReference type="RefSeq" id="WP_116223576.1">
    <property type="nucleotide sequence ID" value="NZ_AP018437.1"/>
</dbReference>
<evidence type="ECO:0000256" key="11">
    <source>
        <dbReference type="ARBA" id="ARBA00023014"/>
    </source>
</evidence>
<dbReference type="EMBL" id="QUMS01000001">
    <property type="protein sequence ID" value="REG10392.1"/>
    <property type="molecule type" value="Genomic_DNA"/>
</dbReference>
<dbReference type="SMART" id="SM00487">
    <property type="entry name" value="DEXDc"/>
    <property type="match status" value="1"/>
</dbReference>
<dbReference type="SMART" id="SM00479">
    <property type="entry name" value="EXOIII"/>
    <property type="match status" value="1"/>
</dbReference>
<dbReference type="InterPro" id="IPR036397">
    <property type="entry name" value="RNaseH_sf"/>
</dbReference>
<dbReference type="InterPro" id="IPR006310">
    <property type="entry name" value="DinG"/>
</dbReference>
<sequence length="932" mass="104447">MFPIVALDLETTGLDPFRDAILEIGAVKFDENGIIDRWQSLINPQRLVPPPITQLTGISNEMVRDAPPIKAVIQDFADFVGDLPVIGHNVQFDLAFLKIQHAFDRNPVNDTFEIAAVLLPSAPRYSLSALVDTLEVSNLQPHRAQEDAEATMAVFLRLIEKARALPTHLLAEIVQDSQSIDWDARWFFTQILRMRSQDGVQAREAKQRDYGVLFTEPSELLTPALKPNPVFEPLDADETTAILSPGGPFSKIMENFESRNEQLEMLQAITNALSNSQHLMVEAGTGIGKSFAYLVPAALWSTRNNARVVISTNTLNLQDQLINKDIPDLKKALDIDLRVGVLKGRVNYLCPRRLEALRHRRPRDASELRLLAKILVWLEQGGSGQLNEINLTGPVENEAWRRLSAQDEACTAEVCMNRMGGICPYFRARQAALSAHIIIVNHALLLSDVVANNRVLPEYKYLIVDEAHHLEDASTGALSYRVTQGDIERLFEELGGTNNGTLGQLLTALSNLLKPSEYSAVQRVVEKATDLIYRSQSRFKDFFAAIETFLEQERDGGEVGDYGQQVRIIDSTQHQPVWDDVMISWDEVAQPMDTLQRMLNSLVSSLSDEEGTNSEQVENLMSELLSIAHTLQEMHEKISAMVSELDSNTIYWINLDAKYNRLSLNFAPLEIGPLMEEYLWHTKECVVITSATLTANNNFDYIRARLNADEADELILGSPFDYENSALLFIPTDMPEPMDYTNYQRSIERAILRTARATGGRMLVLFTSYRQLKATSHVVSPLLAKDGIQVYEQGEGASTSALLDSFRTSDHAVLLGTRSFWEGVDVPGDALSILLIIKLPFDVPSDPVIAARAETFENAFSEYTLPEAILRFRQGFGRLIRTQSDRGVVGILDRRVRTKQYGALFIKSLPNCYMVDGSIENLPDEATRWLNI</sequence>
<feature type="domain" description="Helicase ATP-binding" evidence="16">
    <location>
        <begin position="248"/>
        <end position="538"/>
    </location>
</feature>
<dbReference type="Proteomes" id="UP000256388">
    <property type="component" value="Unassembled WGS sequence"/>
</dbReference>
<dbReference type="OrthoDB" id="9803913at2"/>
<dbReference type="Gene3D" id="3.30.420.10">
    <property type="entry name" value="Ribonuclease H-like superfamily/Ribonuclease H"/>
    <property type="match status" value="1"/>
</dbReference>
<dbReference type="InterPro" id="IPR006555">
    <property type="entry name" value="ATP-dep_Helicase_C"/>
</dbReference>
<keyword evidence="2 15" id="KW-0540">Nuclease</keyword>
<accession>A0A347ZUP1</accession>
<dbReference type="InterPro" id="IPR045028">
    <property type="entry name" value="DinG/Rad3-like"/>
</dbReference>
<keyword evidence="14" id="KW-0413">Isomerase</keyword>
<keyword evidence="18" id="KW-1185">Reference proteome</keyword>
<evidence type="ECO:0000256" key="2">
    <source>
        <dbReference type="ARBA" id="ARBA00022722"/>
    </source>
</evidence>
<dbReference type="InterPro" id="IPR014001">
    <property type="entry name" value="Helicase_ATP-bd"/>
</dbReference>
<evidence type="ECO:0000256" key="3">
    <source>
        <dbReference type="ARBA" id="ARBA00022723"/>
    </source>
</evidence>
<dbReference type="InterPro" id="IPR027417">
    <property type="entry name" value="P-loop_NTPase"/>
</dbReference>
<dbReference type="InterPro" id="IPR006554">
    <property type="entry name" value="Helicase-like_DEXD_c2"/>
</dbReference>
<evidence type="ECO:0000313" key="18">
    <source>
        <dbReference type="Proteomes" id="UP000256388"/>
    </source>
</evidence>
<evidence type="ECO:0000256" key="12">
    <source>
        <dbReference type="ARBA" id="ARBA00023125"/>
    </source>
</evidence>
<dbReference type="GO" id="GO:0008408">
    <property type="term" value="F:3'-5' exonuclease activity"/>
    <property type="evidence" value="ECO:0007669"/>
    <property type="project" value="UniProtKB-UniRule"/>
</dbReference>
<dbReference type="InterPro" id="IPR006054">
    <property type="entry name" value="DnaQ"/>
</dbReference>
<keyword evidence="5" id="KW-0227">DNA damage</keyword>
<dbReference type="GO" id="GO:0046872">
    <property type="term" value="F:metal ion binding"/>
    <property type="evidence" value="ECO:0007669"/>
    <property type="project" value="UniProtKB-KW"/>
</dbReference>
<evidence type="ECO:0000256" key="7">
    <source>
        <dbReference type="ARBA" id="ARBA00022806"/>
    </source>
</evidence>
<protein>
    <recommendedName>
        <fullName evidence="15">3'-5' exonuclease DinG</fullName>
        <ecNumber evidence="15">3.1.-.-</ecNumber>
    </recommendedName>
</protein>
<dbReference type="EC" id="3.1.-.-" evidence="15"/>
<dbReference type="SMART" id="SM00488">
    <property type="entry name" value="DEXDc2"/>
    <property type="match status" value="1"/>
</dbReference>
<dbReference type="Pfam" id="PF13307">
    <property type="entry name" value="Helicase_C_2"/>
    <property type="match status" value="1"/>
</dbReference>
<dbReference type="NCBIfam" id="TIGR00573">
    <property type="entry name" value="dnaq"/>
    <property type="match status" value="1"/>
</dbReference>
<dbReference type="InterPro" id="IPR012337">
    <property type="entry name" value="RNaseH-like_sf"/>
</dbReference>
<evidence type="ECO:0000256" key="6">
    <source>
        <dbReference type="ARBA" id="ARBA00022801"/>
    </source>
</evidence>
<dbReference type="Pfam" id="PF06733">
    <property type="entry name" value="DEAD_2"/>
    <property type="match status" value="1"/>
</dbReference>
<evidence type="ECO:0000256" key="8">
    <source>
        <dbReference type="ARBA" id="ARBA00022839"/>
    </source>
</evidence>
<name>A0A347ZUP1_9CHLR</name>
<keyword evidence="9 15" id="KW-0067">ATP-binding</keyword>
<keyword evidence="8 15" id="KW-0269">Exonuclease</keyword>
<comment type="similarity">
    <text evidence="15">Belongs to the helicase family. DinG subfamily. Type 2 sub-subfamily.</text>
</comment>
<dbReference type="GO" id="GO:0005524">
    <property type="term" value="F:ATP binding"/>
    <property type="evidence" value="ECO:0007669"/>
    <property type="project" value="UniProtKB-UniRule"/>
</dbReference>
<dbReference type="GO" id="GO:0003887">
    <property type="term" value="F:DNA-directed DNA polymerase activity"/>
    <property type="evidence" value="ECO:0007669"/>
    <property type="project" value="InterPro"/>
</dbReference>
<comment type="function">
    <text evidence="15">3'-5' exonuclease.</text>
</comment>
<dbReference type="GO" id="GO:0003678">
    <property type="term" value="F:DNA helicase activity"/>
    <property type="evidence" value="ECO:0007669"/>
    <property type="project" value="InterPro"/>
</dbReference>
<feature type="short sequence motif" description="DEAH box" evidence="15">
    <location>
        <begin position="465"/>
        <end position="468"/>
    </location>
</feature>
<dbReference type="Gene3D" id="3.40.50.300">
    <property type="entry name" value="P-loop containing nucleotide triphosphate hydrolases"/>
    <property type="match status" value="2"/>
</dbReference>
<dbReference type="InterPro" id="IPR013520">
    <property type="entry name" value="Ribonucl_H"/>
</dbReference>
<keyword evidence="6 15" id="KW-0378">Hydrolase</keyword>
<evidence type="ECO:0000256" key="13">
    <source>
        <dbReference type="ARBA" id="ARBA00023204"/>
    </source>
</evidence>
<dbReference type="CDD" id="cd06127">
    <property type="entry name" value="DEDDh"/>
    <property type="match status" value="1"/>
</dbReference>
<dbReference type="GO" id="GO:0006260">
    <property type="term" value="P:DNA replication"/>
    <property type="evidence" value="ECO:0007669"/>
    <property type="project" value="InterPro"/>
</dbReference>
<dbReference type="SUPFAM" id="SSF53098">
    <property type="entry name" value="Ribonuclease H-like"/>
    <property type="match status" value="1"/>
</dbReference>
<dbReference type="PANTHER" id="PTHR11472:SF34">
    <property type="entry name" value="REGULATOR OF TELOMERE ELONGATION HELICASE 1"/>
    <property type="match status" value="1"/>
</dbReference>
<proteinExistence type="inferred from homology"/>
<evidence type="ECO:0000256" key="14">
    <source>
        <dbReference type="ARBA" id="ARBA00023235"/>
    </source>
</evidence>
<dbReference type="PROSITE" id="PS51193">
    <property type="entry name" value="HELICASE_ATP_BIND_2"/>
    <property type="match status" value="1"/>
</dbReference>
<dbReference type="InterPro" id="IPR014013">
    <property type="entry name" value="Helic_SF1/SF2_ATP-bd_DinG/Rad3"/>
</dbReference>
<dbReference type="AlphaFoldDB" id="A0A347ZUP1"/>
<evidence type="ECO:0000313" key="17">
    <source>
        <dbReference type="EMBL" id="REG10392.1"/>
    </source>
</evidence>
<dbReference type="FunFam" id="3.30.420.10:FF:000045">
    <property type="entry name" value="3'-5' exonuclease DinG"/>
    <property type="match status" value="1"/>
</dbReference>
<keyword evidence="10" id="KW-0408">Iron</keyword>
<keyword evidence="4 15" id="KW-0547">Nucleotide-binding</keyword>
<keyword evidence="7 17" id="KW-0347">Helicase</keyword>
<dbReference type="NCBIfam" id="TIGR01407">
    <property type="entry name" value="dinG_rel"/>
    <property type="match status" value="1"/>
</dbReference>
<gene>
    <name evidence="15" type="primary">dinG</name>
    <name evidence="17" type="ORF">DFR64_0250</name>
</gene>
<keyword evidence="1" id="KW-0004">4Fe-4S</keyword>
<evidence type="ECO:0000256" key="9">
    <source>
        <dbReference type="ARBA" id="ARBA00022840"/>
    </source>
</evidence>
<dbReference type="Pfam" id="PF00929">
    <property type="entry name" value="RNase_T"/>
    <property type="match status" value="1"/>
</dbReference>
<feature type="binding site" evidence="15">
    <location>
        <begin position="283"/>
        <end position="290"/>
    </location>
    <ligand>
        <name>ATP</name>
        <dbReference type="ChEBI" id="CHEBI:30616"/>
    </ligand>
</feature>
<evidence type="ECO:0000256" key="4">
    <source>
        <dbReference type="ARBA" id="ARBA00022741"/>
    </source>
</evidence>
<dbReference type="PANTHER" id="PTHR11472">
    <property type="entry name" value="DNA REPAIR DEAD HELICASE RAD3/XP-D SUBFAMILY MEMBER"/>
    <property type="match status" value="1"/>
</dbReference>
<keyword evidence="3" id="KW-0479">Metal-binding</keyword>
<evidence type="ECO:0000256" key="15">
    <source>
        <dbReference type="HAMAP-Rule" id="MF_02206"/>
    </source>
</evidence>
<dbReference type="InterPro" id="IPR010614">
    <property type="entry name" value="RAD3-like_helicase_DEAD"/>
</dbReference>
<evidence type="ECO:0000256" key="10">
    <source>
        <dbReference type="ARBA" id="ARBA00023004"/>
    </source>
</evidence>
<dbReference type="SUPFAM" id="SSF52540">
    <property type="entry name" value="P-loop containing nucleoside triphosphate hydrolases"/>
    <property type="match status" value="2"/>
</dbReference>